<keyword evidence="4" id="KW-1185">Reference proteome</keyword>
<protein>
    <submittedName>
        <fullName evidence="3">Nickel ABC transporter substrate-binding protein</fullName>
    </submittedName>
</protein>
<dbReference type="PANTHER" id="PTHR30290">
    <property type="entry name" value="PERIPLASMIC BINDING COMPONENT OF ABC TRANSPORTER"/>
    <property type="match status" value="1"/>
</dbReference>
<sequence>MKTTHKKFAVLLLTATALLAGCTSKEYAVDSSAANSQALNFAWNADIGDLNPHLYAPSQWFAQAMVFEPLVQYGEGGKVLPALAETWDVSLDGKSYTFHLRKNVQFSDGSPFDAKIVKKNFDAVLANKEKHDWLELINEISSTEAVDTDTFRLNLKNPYYPVLQELALVRPLRFLGEAGFADDGTTAKGIKKPIGTGPWVLSEYKKDDHAVFTRNEHYWGTKPKLEKVTVKIIPDAESRVLAFQKGEVDLLFGSGQISTDSFKMLQDKGNYETKVSEPLATRVLAVNSNRGATKDLNVRQALEYGFDKKTLIDKVFYGYEKQADTLFSPNFPYCDLNLKPYGYDVEKAKQLLDAAGWRLPAGKSVREKEGQPLSLDLGYDSGDQVQKTIAEFTQGNLSKLGIQVNLIGEEYQTHVKRQMSGEFNLIFSETWGAPYDPHTVVGSMREPSHADYQAQAGLAMKKELDQQITRVLVTTEETERQNLYRSILTTLHEQAVYLPISYMENVAVARKQVTGVNFLPTQYEVPFSTIELK</sequence>
<dbReference type="GO" id="GO:1904680">
    <property type="term" value="F:peptide transmembrane transporter activity"/>
    <property type="evidence" value="ECO:0007669"/>
    <property type="project" value="TreeGrafter"/>
</dbReference>
<proteinExistence type="predicted"/>
<dbReference type="CDD" id="cd08489">
    <property type="entry name" value="PBP2_NikA"/>
    <property type="match status" value="1"/>
</dbReference>
<dbReference type="GO" id="GO:0015833">
    <property type="term" value="P:peptide transport"/>
    <property type="evidence" value="ECO:0007669"/>
    <property type="project" value="TreeGrafter"/>
</dbReference>
<dbReference type="STRING" id="1157490.EL26_13170"/>
<dbReference type="GO" id="GO:0043190">
    <property type="term" value="C:ATP-binding cassette (ABC) transporter complex"/>
    <property type="evidence" value="ECO:0007669"/>
    <property type="project" value="InterPro"/>
</dbReference>
<dbReference type="InterPro" id="IPR039424">
    <property type="entry name" value="SBP_5"/>
</dbReference>
<evidence type="ECO:0000256" key="1">
    <source>
        <dbReference type="SAM" id="SignalP"/>
    </source>
</evidence>
<dbReference type="PIRSF" id="PIRSF002741">
    <property type="entry name" value="MppA"/>
    <property type="match status" value="1"/>
</dbReference>
<dbReference type="GO" id="GO:0030288">
    <property type="term" value="C:outer membrane-bounded periplasmic space"/>
    <property type="evidence" value="ECO:0007669"/>
    <property type="project" value="TreeGrafter"/>
</dbReference>
<dbReference type="PANTHER" id="PTHR30290:SF37">
    <property type="entry name" value="NICKEL-BINDING PERIPLASMIC PROTEIN"/>
    <property type="match status" value="1"/>
</dbReference>
<organism evidence="3 4">
    <name type="scientific">Tumebacillus flagellatus</name>
    <dbReference type="NCBI Taxonomy" id="1157490"/>
    <lineage>
        <taxon>Bacteria</taxon>
        <taxon>Bacillati</taxon>
        <taxon>Bacillota</taxon>
        <taxon>Bacilli</taxon>
        <taxon>Bacillales</taxon>
        <taxon>Alicyclobacillaceae</taxon>
        <taxon>Tumebacillus</taxon>
    </lineage>
</organism>
<dbReference type="EMBL" id="JMIR01000017">
    <property type="protein sequence ID" value="KEO82853.1"/>
    <property type="molecule type" value="Genomic_DNA"/>
</dbReference>
<gene>
    <name evidence="3" type="ORF">EL26_13170</name>
</gene>
<feature type="domain" description="Solute-binding protein family 5" evidence="2">
    <location>
        <begin position="79"/>
        <end position="448"/>
    </location>
</feature>
<evidence type="ECO:0000313" key="3">
    <source>
        <dbReference type="EMBL" id="KEO82853.1"/>
    </source>
</evidence>
<dbReference type="GO" id="GO:0016151">
    <property type="term" value="F:nickel cation binding"/>
    <property type="evidence" value="ECO:0007669"/>
    <property type="project" value="InterPro"/>
</dbReference>
<feature type="signal peptide" evidence="1">
    <location>
        <begin position="1"/>
        <end position="28"/>
    </location>
</feature>
<dbReference type="GO" id="GO:0020037">
    <property type="term" value="F:heme binding"/>
    <property type="evidence" value="ECO:0007669"/>
    <property type="project" value="InterPro"/>
</dbReference>
<evidence type="ECO:0000313" key="4">
    <source>
        <dbReference type="Proteomes" id="UP000027931"/>
    </source>
</evidence>
<dbReference type="eggNOG" id="COG0747">
    <property type="taxonomic scope" value="Bacteria"/>
</dbReference>
<comment type="caution">
    <text evidence="3">The sequence shown here is derived from an EMBL/GenBank/DDBJ whole genome shotgun (WGS) entry which is preliminary data.</text>
</comment>
<dbReference type="GO" id="GO:0015675">
    <property type="term" value="P:nickel cation transport"/>
    <property type="evidence" value="ECO:0007669"/>
    <property type="project" value="InterPro"/>
</dbReference>
<dbReference type="InterPro" id="IPR030678">
    <property type="entry name" value="Peptide/Ni-bd"/>
</dbReference>
<dbReference type="RefSeq" id="WP_038089169.1">
    <property type="nucleotide sequence ID" value="NZ_JMIR01000017.1"/>
</dbReference>
<dbReference type="PROSITE" id="PS51257">
    <property type="entry name" value="PROKAR_LIPOPROTEIN"/>
    <property type="match status" value="1"/>
</dbReference>
<name>A0A074LSR3_9BACL</name>
<dbReference type="InterPro" id="IPR011980">
    <property type="entry name" value="CntA-like"/>
</dbReference>
<accession>A0A074LSR3</accession>
<dbReference type="SUPFAM" id="SSF53850">
    <property type="entry name" value="Periplasmic binding protein-like II"/>
    <property type="match status" value="1"/>
</dbReference>
<dbReference type="Proteomes" id="UP000027931">
    <property type="component" value="Unassembled WGS sequence"/>
</dbReference>
<evidence type="ECO:0000259" key="2">
    <source>
        <dbReference type="Pfam" id="PF00496"/>
    </source>
</evidence>
<feature type="chain" id="PRO_5001696300" evidence="1">
    <location>
        <begin position="29"/>
        <end position="533"/>
    </location>
</feature>
<dbReference type="Pfam" id="PF00496">
    <property type="entry name" value="SBP_bac_5"/>
    <property type="match status" value="1"/>
</dbReference>
<dbReference type="Gene3D" id="3.40.190.10">
    <property type="entry name" value="Periplasmic binding protein-like II"/>
    <property type="match status" value="1"/>
</dbReference>
<dbReference type="AlphaFoldDB" id="A0A074LSR3"/>
<keyword evidence="1" id="KW-0732">Signal</keyword>
<reference evidence="3 4" key="1">
    <citation type="journal article" date="2013" name="Int. J. Syst. Evol. Microbiol.">
        <title>Tumebacillus flagellatus sp. nov., an alpha-amylase/pullulanase-producing bacterium isolated from cassava wastewater.</title>
        <authorList>
            <person name="Wang Q."/>
            <person name="Xie N."/>
            <person name="Qin Y."/>
            <person name="Shen N."/>
            <person name="Zhu J."/>
            <person name="Mi H."/>
            <person name="Huang R."/>
        </authorList>
    </citation>
    <scope>NUCLEOTIDE SEQUENCE [LARGE SCALE GENOMIC DNA]</scope>
    <source>
        <strain evidence="3 4">GST4</strain>
    </source>
</reference>
<dbReference type="InterPro" id="IPR000914">
    <property type="entry name" value="SBP_5_dom"/>
</dbReference>
<dbReference type="NCBIfam" id="TIGR02294">
    <property type="entry name" value="nickel_nikA"/>
    <property type="match status" value="1"/>
</dbReference>
<dbReference type="Gene3D" id="3.10.105.10">
    <property type="entry name" value="Dipeptide-binding Protein, Domain 3"/>
    <property type="match status" value="1"/>
</dbReference>